<name>A0A4P9WD47_9FUNG</name>
<sequence>MSTSFAPSRPVGRVVDARPATQPAPTTLTGRFITLEPLSPSHASALYSVICGAAHASLWDYMFDGPFKTPADFDAFITSKSSSRDPLFFALLDPTTTPVGYASLMRIDIPNRVVEIGHVMFSPALQRTRAATEALFMLVRHALEDLGFRRCEWKCDTLNAPSRRAAARMGFLEEGVFRQHMIVKGRSRDTAWFGMLDGEWPRAREGFERWLDDGNFDEEGRQRRRLEDCREKM</sequence>
<evidence type="ECO:0000256" key="1">
    <source>
        <dbReference type="SAM" id="MobiDB-lite"/>
    </source>
</evidence>
<evidence type="ECO:0000259" key="2">
    <source>
        <dbReference type="PROSITE" id="PS51186"/>
    </source>
</evidence>
<dbReference type="Pfam" id="PF13302">
    <property type="entry name" value="Acetyltransf_3"/>
    <property type="match status" value="1"/>
</dbReference>
<protein>
    <submittedName>
        <fullName evidence="3">Acetyltransferase, GNAT family</fullName>
    </submittedName>
</protein>
<dbReference type="GO" id="GO:1990189">
    <property type="term" value="F:protein N-terminal-serine acetyltransferase activity"/>
    <property type="evidence" value="ECO:0007669"/>
    <property type="project" value="TreeGrafter"/>
</dbReference>
<proteinExistence type="predicted"/>
<dbReference type="Proteomes" id="UP000269721">
    <property type="component" value="Unassembled WGS sequence"/>
</dbReference>
<dbReference type="PANTHER" id="PTHR43441:SF2">
    <property type="entry name" value="FAMILY ACETYLTRANSFERASE, PUTATIVE (AFU_ORTHOLOGUE AFUA_7G00850)-RELATED"/>
    <property type="match status" value="1"/>
</dbReference>
<dbReference type="EMBL" id="KZ995987">
    <property type="protein sequence ID" value="RKO89615.1"/>
    <property type="molecule type" value="Genomic_DNA"/>
</dbReference>
<gene>
    <name evidence="3" type="ORF">BDK51DRAFT_16038</name>
</gene>
<dbReference type="SUPFAM" id="SSF55729">
    <property type="entry name" value="Acyl-CoA N-acyltransferases (Nat)"/>
    <property type="match status" value="1"/>
</dbReference>
<dbReference type="InterPro" id="IPR000182">
    <property type="entry name" value="GNAT_dom"/>
</dbReference>
<dbReference type="AlphaFoldDB" id="A0A4P9WD47"/>
<organism evidence="3 4">
    <name type="scientific">Blyttiomyces helicus</name>
    <dbReference type="NCBI Taxonomy" id="388810"/>
    <lineage>
        <taxon>Eukaryota</taxon>
        <taxon>Fungi</taxon>
        <taxon>Fungi incertae sedis</taxon>
        <taxon>Chytridiomycota</taxon>
        <taxon>Chytridiomycota incertae sedis</taxon>
        <taxon>Chytridiomycetes</taxon>
        <taxon>Chytridiomycetes incertae sedis</taxon>
        <taxon>Blyttiomyces</taxon>
    </lineage>
</organism>
<dbReference type="InterPro" id="IPR016181">
    <property type="entry name" value="Acyl_CoA_acyltransferase"/>
</dbReference>
<dbReference type="PROSITE" id="PS51186">
    <property type="entry name" value="GNAT"/>
    <property type="match status" value="1"/>
</dbReference>
<dbReference type="Gene3D" id="3.40.630.30">
    <property type="match status" value="1"/>
</dbReference>
<dbReference type="PANTHER" id="PTHR43441">
    <property type="entry name" value="RIBOSOMAL-PROTEIN-SERINE ACETYLTRANSFERASE"/>
    <property type="match status" value="1"/>
</dbReference>
<evidence type="ECO:0000313" key="3">
    <source>
        <dbReference type="EMBL" id="RKO89615.1"/>
    </source>
</evidence>
<reference evidence="4" key="1">
    <citation type="journal article" date="2018" name="Nat. Microbiol.">
        <title>Leveraging single-cell genomics to expand the fungal tree of life.</title>
        <authorList>
            <person name="Ahrendt S.R."/>
            <person name="Quandt C.A."/>
            <person name="Ciobanu D."/>
            <person name="Clum A."/>
            <person name="Salamov A."/>
            <person name="Andreopoulos B."/>
            <person name="Cheng J.F."/>
            <person name="Woyke T."/>
            <person name="Pelin A."/>
            <person name="Henrissat B."/>
            <person name="Reynolds N.K."/>
            <person name="Benny G.L."/>
            <person name="Smith M.E."/>
            <person name="James T.Y."/>
            <person name="Grigoriev I.V."/>
        </authorList>
    </citation>
    <scope>NUCLEOTIDE SEQUENCE [LARGE SCALE GENOMIC DNA]</scope>
</reference>
<dbReference type="InterPro" id="IPR051908">
    <property type="entry name" value="Ribosomal_N-acetyltransferase"/>
</dbReference>
<dbReference type="GO" id="GO:0008999">
    <property type="term" value="F:protein-N-terminal-alanine acetyltransferase activity"/>
    <property type="evidence" value="ECO:0007669"/>
    <property type="project" value="TreeGrafter"/>
</dbReference>
<keyword evidence="3" id="KW-0808">Transferase</keyword>
<evidence type="ECO:0000313" key="4">
    <source>
        <dbReference type="Proteomes" id="UP000269721"/>
    </source>
</evidence>
<feature type="region of interest" description="Disordered" evidence="1">
    <location>
        <begin position="1"/>
        <end position="22"/>
    </location>
</feature>
<dbReference type="OrthoDB" id="41238at2759"/>
<dbReference type="FunFam" id="3.40.630.30:FF:000047">
    <property type="entry name" value="Acetyltransferase, GNAT family"/>
    <property type="match status" value="1"/>
</dbReference>
<feature type="domain" description="N-acetyltransferase" evidence="2">
    <location>
        <begin position="33"/>
        <end position="189"/>
    </location>
</feature>
<keyword evidence="4" id="KW-1185">Reference proteome</keyword>
<accession>A0A4P9WD47</accession>